<organism evidence="4 5">
    <name type="scientific">Flintibacter faecis</name>
    <dbReference type="NCBI Taxonomy" id="2763047"/>
    <lineage>
        <taxon>Bacteria</taxon>
        <taxon>Bacillati</taxon>
        <taxon>Bacillota</taxon>
        <taxon>Clostridia</taxon>
        <taxon>Eubacteriales</taxon>
        <taxon>Flintibacter</taxon>
    </lineage>
</organism>
<name>A0A8J6J338_9FIRM</name>
<reference evidence="4" key="1">
    <citation type="submission" date="2020-08" db="EMBL/GenBank/DDBJ databases">
        <title>Genome public.</title>
        <authorList>
            <person name="Liu C."/>
            <person name="Sun Q."/>
        </authorList>
    </citation>
    <scope>NUCLEOTIDE SEQUENCE</scope>
    <source>
        <strain evidence="4">BX5</strain>
    </source>
</reference>
<dbReference type="Proteomes" id="UP000602260">
    <property type="component" value="Unassembled WGS sequence"/>
</dbReference>
<gene>
    <name evidence="4" type="ORF">H8S55_05125</name>
</gene>
<evidence type="ECO:0000313" key="4">
    <source>
        <dbReference type="EMBL" id="MBC5716705.1"/>
    </source>
</evidence>
<evidence type="ECO:0000256" key="2">
    <source>
        <dbReference type="SAM" id="Phobius"/>
    </source>
</evidence>
<keyword evidence="5" id="KW-1185">Reference proteome</keyword>
<feature type="compositionally biased region" description="Gly residues" evidence="1">
    <location>
        <begin position="284"/>
        <end position="396"/>
    </location>
</feature>
<proteinExistence type="predicted"/>
<protein>
    <submittedName>
        <fullName evidence="4">TPM domain-containing protein</fullName>
    </submittedName>
</protein>
<sequence>MKFLQKTWVAVVITAAMIVAAVAIGLSKPAPAATPEPAAPPSFSDTALDGSLSTGQYQRYLNDQPGVLTEQQRQQLCLYNANWDLRYSSILVVDIQSAAPTSDSLADYAYDQANRMELGRYDAYLVIVPSIQDAYFAAGADYPLSDSQITDFMDRYLYQDLVDGKTDQGVLALCAGLNDYYVSNFGTGSADGDYSYDDYGTDEGSALVGLLMLLVILLVIFSIIDRLRYSSYRQRYYGVVDPPVLFRPLLFWHGPSYGWYRRRWHQPPPPPPRGPGGPGPRRPGGPGSFGGGPRPGGHSGNSRPGGFGSTSRGGGFGSGSRGGGFGGGAPRGGGFGGGAPRGGGFGGGAPRGGGFGGGSRGGGFGGGAPRGGGFGGGAPRGGGFGGGSRGGGFGRR</sequence>
<feature type="domain" description="TPM" evidence="3">
    <location>
        <begin position="62"/>
        <end position="179"/>
    </location>
</feature>
<keyword evidence="2" id="KW-0812">Transmembrane</keyword>
<dbReference type="Pfam" id="PF04536">
    <property type="entry name" value="TPM_phosphatase"/>
    <property type="match status" value="1"/>
</dbReference>
<dbReference type="InterPro" id="IPR007621">
    <property type="entry name" value="TPM_dom"/>
</dbReference>
<dbReference type="EMBL" id="JACOPN010000003">
    <property type="protein sequence ID" value="MBC5716705.1"/>
    <property type="molecule type" value="Genomic_DNA"/>
</dbReference>
<feature type="region of interest" description="Disordered" evidence="1">
    <location>
        <begin position="268"/>
        <end position="396"/>
    </location>
</feature>
<keyword evidence="2" id="KW-1133">Transmembrane helix</keyword>
<evidence type="ECO:0000256" key="1">
    <source>
        <dbReference type="SAM" id="MobiDB-lite"/>
    </source>
</evidence>
<feature type="transmembrane region" description="Helical" evidence="2">
    <location>
        <begin position="204"/>
        <end position="224"/>
    </location>
</feature>
<evidence type="ECO:0000313" key="5">
    <source>
        <dbReference type="Proteomes" id="UP000602260"/>
    </source>
</evidence>
<dbReference type="AlphaFoldDB" id="A0A8J6J338"/>
<feature type="transmembrane region" description="Helical" evidence="2">
    <location>
        <begin position="7"/>
        <end position="26"/>
    </location>
</feature>
<evidence type="ECO:0000259" key="3">
    <source>
        <dbReference type="Pfam" id="PF04536"/>
    </source>
</evidence>
<dbReference type="Gene3D" id="3.10.310.50">
    <property type="match status" value="1"/>
</dbReference>
<accession>A0A8J6J338</accession>
<dbReference type="RefSeq" id="WP_186878069.1">
    <property type="nucleotide sequence ID" value="NZ_JACOPN010000003.1"/>
</dbReference>
<feature type="compositionally biased region" description="Pro residues" evidence="1">
    <location>
        <begin position="268"/>
        <end position="283"/>
    </location>
</feature>
<keyword evidence="2" id="KW-0472">Membrane</keyword>
<comment type="caution">
    <text evidence="4">The sequence shown here is derived from an EMBL/GenBank/DDBJ whole genome shotgun (WGS) entry which is preliminary data.</text>
</comment>